<proteinExistence type="predicted"/>
<dbReference type="InterPro" id="IPR002156">
    <property type="entry name" value="RNaseH_domain"/>
</dbReference>
<dbReference type="Pfam" id="PF03732">
    <property type="entry name" value="Retrotrans_gag"/>
    <property type="match status" value="1"/>
</dbReference>
<dbReference type="PANTHER" id="PTHR37984">
    <property type="entry name" value="PROTEIN CBG26694"/>
    <property type="match status" value="1"/>
</dbReference>
<keyword evidence="1" id="KW-0808">Transferase</keyword>
<dbReference type="InterPro" id="IPR036397">
    <property type="entry name" value="RNaseH_sf"/>
</dbReference>
<dbReference type="GO" id="GO:0016779">
    <property type="term" value="F:nucleotidyltransferase activity"/>
    <property type="evidence" value="ECO:0007669"/>
    <property type="project" value="UniProtKB-KW"/>
</dbReference>
<dbReference type="PROSITE" id="PS50879">
    <property type="entry name" value="RNASE_H_1"/>
    <property type="match status" value="1"/>
</dbReference>
<evidence type="ECO:0000256" key="4">
    <source>
        <dbReference type="ARBA" id="ARBA00022759"/>
    </source>
</evidence>
<feature type="compositionally biased region" description="Basic residues" evidence="6">
    <location>
        <begin position="547"/>
        <end position="556"/>
    </location>
</feature>
<evidence type="ECO:0000259" key="8">
    <source>
        <dbReference type="PROSITE" id="PS50994"/>
    </source>
</evidence>
<keyword evidence="3" id="KW-0540">Nuclease</keyword>
<feature type="domain" description="Integrase catalytic" evidence="8">
    <location>
        <begin position="1501"/>
        <end position="1667"/>
    </location>
</feature>
<dbReference type="GO" id="GO:0003676">
    <property type="term" value="F:nucleic acid binding"/>
    <property type="evidence" value="ECO:0007669"/>
    <property type="project" value="InterPro"/>
</dbReference>
<sequence>MSYYVDPCTNVPQYPLYPVYGYHPSIVARQVGTLGTQGSTTMSSSFVDNNVNTSLSQVLPASTMLVWTQVGEIVFPVYTTTLISTGPPMTGNENAVATNQGDSMSKNPPVETKNGTSTTSKLEKDSDTVKPCLSDMNREPTKMTSEATRSWCPIHKTKKHTLQDCWVFLNVCAEIRACKERGIQRTSPTRDVYCPIHKTKNHDLSSCKVFLGAMKAPSPKSYAPIRDNGKEQGATPTSDRFVGVIDIDPHKPSVLHLLEDYGSSITSAPREVLAIDDVGTSAHANAEAANQSTTPAQHIRAVQAILRETPYDPVLNDDLECWTERLRESVTNLSNAFEEAATAAHQEQPPTGDANASSSSSDRHPRKTHDRRQPTAPNAGCRAFGRSLRDVRWPERFRPGAIEKYDGSTDPEEFLQVYSTVLYAAGADDNALANYLPTALKGSARSWLMHIPPYSISSWADLWQQFVANFQGTYKRHAIEDDLHALTQNSGESLREYVRRFNECRNTIPEITDASVIRAFKSGARTTCRRPGGVKKPATDASESSKKKNRKNGKRKAQAEVLAAEYANPPKRPDPQGSDTKKSWCPIHKTDRHSLEDCLVFKKSLEKHMAFEKGKRVRVVEKNEETAPNESDSAYPDSDLHVSHIFGSSTTYSSKREYKKVEREVCSTWQGAAPKMKWSEQKIEFSEEDHPKTAVIPGRYPIMVEPTIRNIKVARVLIDGGSSINLLFASTLDATGIPQSELTPTDQPFHGITPQSSSRPLGKITLPVTFGQANNFRTEQITFDVVEFDTACNAIIGRTALVKFMAAFHYVYQVLKMPGPKGTITIRGNAKLAVQCDKRSLDMVEQTPSPSATTEPPKKPSDMPGVPRKVIEHKLMVRPDAKLVKQRLRRFAPDRKQAIREELDKLLKAGFIREVLHPKWLANPVMVRKANGKWRMCVDFTDLNKACPKDHFPLPRIDQLVDSTAGCELLSFLNAYSGYHQISMAKEDEEKTAFITPFGVFCYVKMPFGLITAGNTFQRTIQGALSDQLGNNVKAYVDDIVVKTKTGDSLIDDLWETFDNLRRYRLMLNPEKCTFGVPSGKLLGFLVSGRGIEANPEKIKAIENMKSPTRLKEVQKLTGCMAALSRKLRHYFQAHSVTVVSSCPLGEVVRNKDVVGRIAKWVVELSQFDVHFVPQTAIKSQVLADFVADWTMPDNKSDNQGDNETWTMAFDGALNSQGAGAGFILTSPFGDQFKHAIHLNFRATNNTAEYEGLLAGIRAATALGAKRLIVKGDSELVANQVHKDYKCSNPELSKYLAEVRKLEKRFDGIEVRHIYRKDNVEPDDLARRASRREPLEPGTFLDILTKPSVEKVSDEDSPNTPDIGSEVTEAEHAVADIETTDDWRIPLIKFISSEELPEDDTEAEKITRKAKIYCMIGNDLYKKAPNGVLLKCVSTDDGRHLLLDIHEGICGSHAAGRTLVGKAFRQGFFWPTALKDACDMVQRCEACQFHSKHTKIPAQALQTIPLTWQFSCWGLDILGPFPRGQGGYKFLFVAIDKFTKWIEAVPTGEIKADNAIKFIKGIFCRYGLPHRIITDNGSQFISADFQDYCIALGVKICFASVSHPQSNGQVESANDIVLQGMKTRVYDRLMSHDKKWVEELPSVLWAVRTTPTTSNKETPFFLVYGSEAMLPGELRHQSTRV</sequence>
<feature type="region of interest" description="Disordered" evidence="6">
    <location>
        <begin position="1350"/>
        <end position="1370"/>
    </location>
</feature>
<evidence type="ECO:0000256" key="5">
    <source>
        <dbReference type="ARBA" id="ARBA00023172"/>
    </source>
</evidence>
<dbReference type="CDD" id="cd09279">
    <property type="entry name" value="RNase_HI_like"/>
    <property type="match status" value="1"/>
</dbReference>
<protein>
    <submittedName>
        <fullName evidence="9">Transposon protein, putative, unclassified</fullName>
    </submittedName>
</protein>
<dbReference type="InterPro" id="IPR012337">
    <property type="entry name" value="RNaseH-like_sf"/>
</dbReference>
<dbReference type="Pfam" id="PF00665">
    <property type="entry name" value="rve"/>
    <property type="match status" value="1"/>
</dbReference>
<accession>Q2QPX1</accession>
<keyword evidence="4" id="KW-0255">Endonuclease</keyword>
<dbReference type="InterPro" id="IPR050951">
    <property type="entry name" value="Retrovirus_Pol_polyprotein"/>
</dbReference>
<dbReference type="SUPFAM" id="SSF53098">
    <property type="entry name" value="Ribonuclease H-like"/>
    <property type="match status" value="1"/>
</dbReference>
<organism evidence="9">
    <name type="scientific">Oryza sativa subsp. japonica</name>
    <name type="common">Rice</name>
    <dbReference type="NCBI Taxonomy" id="39947"/>
    <lineage>
        <taxon>Eukaryota</taxon>
        <taxon>Viridiplantae</taxon>
        <taxon>Streptophyta</taxon>
        <taxon>Embryophyta</taxon>
        <taxon>Tracheophyta</taxon>
        <taxon>Spermatophyta</taxon>
        <taxon>Magnoliopsida</taxon>
        <taxon>Liliopsida</taxon>
        <taxon>Poales</taxon>
        <taxon>Poaceae</taxon>
        <taxon>BOP clade</taxon>
        <taxon>Oryzoideae</taxon>
        <taxon>Oryzeae</taxon>
        <taxon>Oryzinae</taxon>
        <taxon>Oryza</taxon>
        <taxon>Oryza sativa</taxon>
    </lineage>
</organism>
<evidence type="ECO:0000256" key="6">
    <source>
        <dbReference type="SAM" id="MobiDB-lite"/>
    </source>
</evidence>
<feature type="domain" description="RNase H type-1" evidence="7">
    <location>
        <begin position="1202"/>
        <end position="1331"/>
    </location>
</feature>
<evidence type="ECO:0000256" key="3">
    <source>
        <dbReference type="ARBA" id="ARBA00022722"/>
    </source>
</evidence>
<dbReference type="GO" id="GO:0004523">
    <property type="term" value="F:RNA-DNA hybrid ribonuclease activity"/>
    <property type="evidence" value="ECO:0007669"/>
    <property type="project" value="InterPro"/>
</dbReference>
<evidence type="ECO:0000313" key="9">
    <source>
        <dbReference type="EMBL" id="ABA99121.1"/>
    </source>
</evidence>
<keyword evidence="4" id="KW-0378">Hydrolase</keyword>
<dbReference type="Gene3D" id="3.30.420.10">
    <property type="entry name" value="Ribonuclease H-like superfamily/Ribonuclease H"/>
    <property type="match status" value="2"/>
</dbReference>
<feature type="compositionally biased region" description="Polar residues" evidence="6">
    <location>
        <begin position="91"/>
        <end position="106"/>
    </location>
</feature>
<dbReference type="Pfam" id="PF13456">
    <property type="entry name" value="RVT_3"/>
    <property type="match status" value="1"/>
</dbReference>
<evidence type="ECO:0000256" key="2">
    <source>
        <dbReference type="ARBA" id="ARBA00022695"/>
    </source>
</evidence>
<feature type="region of interest" description="Disordered" evidence="6">
    <location>
        <begin position="91"/>
        <end position="140"/>
    </location>
</feature>
<dbReference type="GO" id="GO:0006310">
    <property type="term" value="P:DNA recombination"/>
    <property type="evidence" value="ECO:0007669"/>
    <property type="project" value="UniProtKB-KW"/>
</dbReference>
<dbReference type="PANTHER" id="PTHR37984:SF5">
    <property type="entry name" value="PROTEIN NYNRIN-LIKE"/>
    <property type="match status" value="1"/>
</dbReference>
<dbReference type="Pfam" id="PF00078">
    <property type="entry name" value="RVT_1"/>
    <property type="match status" value="1"/>
</dbReference>
<evidence type="ECO:0000259" key="7">
    <source>
        <dbReference type="PROSITE" id="PS50879"/>
    </source>
</evidence>
<reference evidence="9" key="2">
    <citation type="submission" date="2005-04" db="EMBL/GenBank/DDBJ databases">
        <authorList>
            <person name="Buell C.R."/>
            <person name="Wing R.A."/>
            <person name="McCombie W.A."/>
            <person name="Ouyang S."/>
        </authorList>
    </citation>
    <scope>NUCLEOTIDE SEQUENCE</scope>
</reference>
<dbReference type="InterPro" id="IPR001584">
    <property type="entry name" value="Integrase_cat-core"/>
</dbReference>
<dbReference type="InterPro" id="IPR021109">
    <property type="entry name" value="Peptidase_aspartic_dom_sf"/>
</dbReference>
<reference evidence="9" key="1">
    <citation type="journal article" date="2005" name="BMC Biol.">
        <title>The sequence of rice chromosomes 11 and 12, rich in disease resistance genes and recent gene duplications.</title>
        <authorList>
            <consortium name="The rice chromosomes 11 and 12 sequencing consortia"/>
        </authorList>
    </citation>
    <scope>NUCLEOTIDE SEQUENCE [LARGE SCALE GENOMIC DNA]</scope>
</reference>
<evidence type="ECO:0000256" key="1">
    <source>
        <dbReference type="ARBA" id="ARBA00022679"/>
    </source>
</evidence>
<gene>
    <name evidence="9" type="ordered locus">LOC_Os12g33000</name>
</gene>
<feature type="region of interest" description="Disordered" evidence="6">
    <location>
        <begin position="843"/>
        <end position="866"/>
    </location>
</feature>
<dbReference type="Gene3D" id="2.40.70.10">
    <property type="entry name" value="Acid Proteases"/>
    <property type="match status" value="1"/>
</dbReference>
<dbReference type="CDD" id="cd00303">
    <property type="entry name" value="retropepsin_like"/>
    <property type="match status" value="1"/>
</dbReference>
<dbReference type="GO" id="GO:0015074">
    <property type="term" value="P:DNA integration"/>
    <property type="evidence" value="ECO:0007669"/>
    <property type="project" value="InterPro"/>
</dbReference>
<dbReference type="CDD" id="cd01647">
    <property type="entry name" value="RT_LTR"/>
    <property type="match status" value="1"/>
</dbReference>
<dbReference type="InterPro" id="IPR043502">
    <property type="entry name" value="DNA/RNA_pol_sf"/>
</dbReference>
<feature type="region of interest" description="Disordered" evidence="6">
    <location>
        <begin position="339"/>
        <end position="382"/>
    </location>
</feature>
<dbReference type="InterPro" id="IPR000477">
    <property type="entry name" value="RT_dom"/>
</dbReference>
<dbReference type="PROSITE" id="PS50994">
    <property type="entry name" value="INTEGRASE"/>
    <property type="match status" value="1"/>
</dbReference>
<dbReference type="InterPro" id="IPR005162">
    <property type="entry name" value="Retrotrans_gag_dom"/>
</dbReference>
<name>Q2QPX1_ORYSJ</name>
<dbReference type="Gene3D" id="3.10.10.10">
    <property type="entry name" value="HIV Type 1 Reverse Transcriptase, subunit A, domain 1"/>
    <property type="match status" value="1"/>
</dbReference>
<keyword evidence="2" id="KW-0548">Nucleotidyltransferase</keyword>
<dbReference type="EMBL" id="DP000011">
    <property type="protein sequence ID" value="ABA99121.1"/>
    <property type="molecule type" value="Genomic_DNA"/>
</dbReference>
<dbReference type="Gene3D" id="3.30.70.270">
    <property type="match status" value="1"/>
</dbReference>
<feature type="compositionally biased region" description="Basic and acidic residues" evidence="6">
    <location>
        <begin position="571"/>
        <end position="585"/>
    </location>
</feature>
<reference evidence="9" key="3">
    <citation type="submission" date="2006-01" db="EMBL/GenBank/DDBJ databases">
        <authorList>
            <person name="Buell R."/>
        </authorList>
    </citation>
    <scope>NUCLEOTIDE SEQUENCE</scope>
</reference>
<feature type="region of interest" description="Disordered" evidence="6">
    <location>
        <begin position="526"/>
        <end position="585"/>
    </location>
</feature>
<keyword evidence="5" id="KW-0233">DNA recombination</keyword>
<dbReference type="SUPFAM" id="SSF56672">
    <property type="entry name" value="DNA/RNA polymerases"/>
    <property type="match status" value="1"/>
</dbReference>
<dbReference type="Gene3D" id="1.10.340.70">
    <property type="match status" value="1"/>
</dbReference>
<dbReference type="InterPro" id="IPR043128">
    <property type="entry name" value="Rev_trsase/Diguanyl_cyclase"/>
</dbReference>